<gene>
    <name evidence="1" type="ORF">SELMODRAFT_431338</name>
</gene>
<protein>
    <submittedName>
        <fullName evidence="1">Uncharacterized protein</fullName>
    </submittedName>
</protein>
<keyword evidence="2" id="KW-1185">Reference proteome</keyword>
<dbReference type="KEGG" id="smo:SELMODRAFT_431338"/>
<dbReference type="HOGENOM" id="CLU_1443334_0_0_1"/>
<dbReference type="InParanoid" id="D8TCA0"/>
<reference evidence="1 2" key="1">
    <citation type="journal article" date="2011" name="Science">
        <title>The Selaginella genome identifies genetic changes associated with the evolution of vascular plants.</title>
        <authorList>
            <person name="Banks J.A."/>
            <person name="Nishiyama T."/>
            <person name="Hasebe M."/>
            <person name="Bowman J.L."/>
            <person name="Gribskov M."/>
            <person name="dePamphilis C."/>
            <person name="Albert V.A."/>
            <person name="Aono N."/>
            <person name="Aoyama T."/>
            <person name="Ambrose B.A."/>
            <person name="Ashton N.W."/>
            <person name="Axtell M.J."/>
            <person name="Barker E."/>
            <person name="Barker M.S."/>
            <person name="Bennetzen J.L."/>
            <person name="Bonawitz N.D."/>
            <person name="Chapple C."/>
            <person name="Cheng C."/>
            <person name="Correa L.G."/>
            <person name="Dacre M."/>
            <person name="DeBarry J."/>
            <person name="Dreyer I."/>
            <person name="Elias M."/>
            <person name="Engstrom E.M."/>
            <person name="Estelle M."/>
            <person name="Feng L."/>
            <person name="Finet C."/>
            <person name="Floyd S.K."/>
            <person name="Frommer W.B."/>
            <person name="Fujita T."/>
            <person name="Gramzow L."/>
            <person name="Gutensohn M."/>
            <person name="Harholt J."/>
            <person name="Hattori M."/>
            <person name="Heyl A."/>
            <person name="Hirai T."/>
            <person name="Hiwatashi Y."/>
            <person name="Ishikawa M."/>
            <person name="Iwata M."/>
            <person name="Karol K.G."/>
            <person name="Koehler B."/>
            <person name="Kolukisaoglu U."/>
            <person name="Kubo M."/>
            <person name="Kurata T."/>
            <person name="Lalonde S."/>
            <person name="Li K."/>
            <person name="Li Y."/>
            <person name="Litt A."/>
            <person name="Lyons E."/>
            <person name="Manning G."/>
            <person name="Maruyama T."/>
            <person name="Michael T.P."/>
            <person name="Mikami K."/>
            <person name="Miyazaki S."/>
            <person name="Morinaga S."/>
            <person name="Murata T."/>
            <person name="Mueller-Roeber B."/>
            <person name="Nelson D.R."/>
            <person name="Obara M."/>
            <person name="Oguri Y."/>
            <person name="Olmstead R.G."/>
            <person name="Onodera N."/>
            <person name="Petersen B.L."/>
            <person name="Pils B."/>
            <person name="Prigge M."/>
            <person name="Rensing S.A."/>
            <person name="Riano-Pachon D.M."/>
            <person name="Roberts A.W."/>
            <person name="Sato Y."/>
            <person name="Scheller H.V."/>
            <person name="Schulz B."/>
            <person name="Schulz C."/>
            <person name="Shakirov E.V."/>
            <person name="Shibagaki N."/>
            <person name="Shinohara N."/>
            <person name="Shippen D.E."/>
            <person name="Soerensen I."/>
            <person name="Sotooka R."/>
            <person name="Sugimoto N."/>
            <person name="Sugita M."/>
            <person name="Sumikawa N."/>
            <person name="Tanurdzic M."/>
            <person name="Theissen G."/>
            <person name="Ulvskov P."/>
            <person name="Wakazuki S."/>
            <person name="Weng J.K."/>
            <person name="Willats W.W."/>
            <person name="Wipf D."/>
            <person name="Wolf P.G."/>
            <person name="Yang L."/>
            <person name="Zimmer A.D."/>
            <person name="Zhu Q."/>
            <person name="Mitros T."/>
            <person name="Hellsten U."/>
            <person name="Loque D."/>
            <person name="Otillar R."/>
            <person name="Salamov A."/>
            <person name="Schmutz J."/>
            <person name="Shapiro H."/>
            <person name="Lindquist E."/>
            <person name="Lucas S."/>
            <person name="Rokhsar D."/>
            <person name="Grigoriev I.V."/>
        </authorList>
    </citation>
    <scope>NUCLEOTIDE SEQUENCE [LARGE SCALE GENOMIC DNA]</scope>
</reference>
<accession>D8TCA0</accession>
<dbReference type="EMBL" id="GL377715">
    <property type="protein sequence ID" value="EFJ05744.1"/>
    <property type="molecule type" value="Genomic_DNA"/>
</dbReference>
<dbReference type="AlphaFoldDB" id="D8TCA0"/>
<name>D8TCA0_SELML</name>
<evidence type="ECO:0000313" key="2">
    <source>
        <dbReference type="Proteomes" id="UP000001514"/>
    </source>
</evidence>
<dbReference type="Proteomes" id="UP000001514">
    <property type="component" value="Unassembled WGS sequence"/>
</dbReference>
<organism evidence="2">
    <name type="scientific">Selaginella moellendorffii</name>
    <name type="common">Spikemoss</name>
    <dbReference type="NCBI Taxonomy" id="88036"/>
    <lineage>
        <taxon>Eukaryota</taxon>
        <taxon>Viridiplantae</taxon>
        <taxon>Streptophyta</taxon>
        <taxon>Embryophyta</taxon>
        <taxon>Tracheophyta</taxon>
        <taxon>Lycopodiopsida</taxon>
        <taxon>Selaginellales</taxon>
        <taxon>Selaginellaceae</taxon>
        <taxon>Selaginella</taxon>
    </lineage>
</organism>
<proteinExistence type="predicted"/>
<sequence>MSKTDASSEFVMGYAKETLELFAEDGEDVGDPTSLQPMHSNVFVKVYRGLREELRVAVDFKKNASGRCGAWYYGYVEIHEFVQVENEELVEESLACFPLTKREALPLTVPGSVPPCRRMIRRDLRNGGRIFIVNRLRSQMEGAQNARFTMRIIGEGDGSVGEKDLYSRGSMGVCIRAHARVEETRTGK</sequence>
<evidence type="ECO:0000313" key="1">
    <source>
        <dbReference type="EMBL" id="EFJ05744.1"/>
    </source>
</evidence>
<dbReference type="Gramene" id="EFJ05744">
    <property type="protein sequence ID" value="EFJ05744"/>
    <property type="gene ID" value="SELMODRAFT_431338"/>
</dbReference>